<reference evidence="2 3" key="1">
    <citation type="submission" date="2020-07" db="EMBL/GenBank/DDBJ databases">
        <title>Sequencing the genomes of 1000 actinobacteria strains.</title>
        <authorList>
            <person name="Klenk H.-P."/>
        </authorList>
    </citation>
    <scope>NUCLEOTIDE SEQUENCE [LARGE SCALE GENOMIC DNA]</scope>
    <source>
        <strain evidence="2 3">DSM 18448</strain>
    </source>
</reference>
<dbReference type="Pfam" id="PF00903">
    <property type="entry name" value="Glyoxalase"/>
    <property type="match status" value="1"/>
</dbReference>
<proteinExistence type="predicted"/>
<dbReference type="SUPFAM" id="SSF54593">
    <property type="entry name" value="Glyoxalase/Bleomycin resistance protein/Dihydroxybiphenyl dioxygenase"/>
    <property type="match status" value="1"/>
</dbReference>
<keyword evidence="2" id="KW-0456">Lyase</keyword>
<comment type="caution">
    <text evidence="2">The sequence shown here is derived from an EMBL/GenBank/DDBJ whole genome shotgun (WGS) entry which is preliminary data.</text>
</comment>
<dbReference type="AlphaFoldDB" id="A0A852ZDH4"/>
<gene>
    <name evidence="2" type="ORF">F4554_003835</name>
</gene>
<keyword evidence="3" id="KW-1185">Reference proteome</keyword>
<keyword evidence="2" id="KW-0560">Oxidoreductase</keyword>
<dbReference type="EMBL" id="JACBZH010000001">
    <property type="protein sequence ID" value="NYH91197.1"/>
    <property type="molecule type" value="Genomic_DNA"/>
</dbReference>
<sequence>MITGVHALIYSDDASATRSFFRDVLGWSSVVHEESGREWLIFKTGPSELGVHPTAGKRSDGESWSSPRHHLVSLVCDDVERTRAELESKGARFSGGIEDRGFGLATMMQVPGADDIMVYQPSHPTAYDL</sequence>
<dbReference type="RefSeq" id="WP_179788806.1">
    <property type="nucleotide sequence ID" value="NZ_BAAARR010000023.1"/>
</dbReference>
<accession>A0A852ZDH4</accession>
<dbReference type="InterPro" id="IPR029068">
    <property type="entry name" value="Glyas_Bleomycin-R_OHBP_Dase"/>
</dbReference>
<dbReference type="InterPro" id="IPR004360">
    <property type="entry name" value="Glyas_Fos-R_dOase_dom"/>
</dbReference>
<protein>
    <submittedName>
        <fullName evidence="2">Catechol 2,3-dioxygenase-like lactoylglutathione lyase family enzyme</fullName>
    </submittedName>
</protein>
<keyword evidence="2" id="KW-0223">Dioxygenase</keyword>
<dbReference type="GO" id="GO:0016829">
    <property type="term" value="F:lyase activity"/>
    <property type="evidence" value="ECO:0007669"/>
    <property type="project" value="UniProtKB-KW"/>
</dbReference>
<evidence type="ECO:0000313" key="3">
    <source>
        <dbReference type="Proteomes" id="UP000579605"/>
    </source>
</evidence>
<name>A0A852ZDH4_9ACTN</name>
<evidence type="ECO:0000259" key="1">
    <source>
        <dbReference type="PROSITE" id="PS51819"/>
    </source>
</evidence>
<dbReference type="InterPro" id="IPR037523">
    <property type="entry name" value="VOC_core"/>
</dbReference>
<feature type="domain" description="VOC" evidence="1">
    <location>
        <begin position="3"/>
        <end position="121"/>
    </location>
</feature>
<organism evidence="2 3">
    <name type="scientific">Actinopolymorpha rutila</name>
    <dbReference type="NCBI Taxonomy" id="446787"/>
    <lineage>
        <taxon>Bacteria</taxon>
        <taxon>Bacillati</taxon>
        <taxon>Actinomycetota</taxon>
        <taxon>Actinomycetes</taxon>
        <taxon>Propionibacteriales</taxon>
        <taxon>Actinopolymorphaceae</taxon>
        <taxon>Actinopolymorpha</taxon>
    </lineage>
</organism>
<dbReference type="GO" id="GO:0051213">
    <property type="term" value="F:dioxygenase activity"/>
    <property type="evidence" value="ECO:0007669"/>
    <property type="project" value="UniProtKB-KW"/>
</dbReference>
<evidence type="ECO:0000313" key="2">
    <source>
        <dbReference type="EMBL" id="NYH91197.1"/>
    </source>
</evidence>
<dbReference type="Gene3D" id="3.10.180.10">
    <property type="entry name" value="2,3-Dihydroxybiphenyl 1,2-Dioxygenase, domain 1"/>
    <property type="match status" value="1"/>
</dbReference>
<dbReference type="Proteomes" id="UP000579605">
    <property type="component" value="Unassembled WGS sequence"/>
</dbReference>
<dbReference type="PROSITE" id="PS51819">
    <property type="entry name" value="VOC"/>
    <property type="match status" value="1"/>
</dbReference>